<protein>
    <submittedName>
        <fullName evidence="1">Uncharacterized protein</fullName>
    </submittedName>
</protein>
<comment type="caution">
    <text evidence="1">The sequence shown here is derived from an EMBL/GenBank/DDBJ whole genome shotgun (WGS) entry which is preliminary data.</text>
</comment>
<dbReference type="Proteomes" id="UP000248795">
    <property type="component" value="Unassembled WGS sequence"/>
</dbReference>
<dbReference type="EMBL" id="QKVK01000002">
    <property type="protein sequence ID" value="PZF78098.1"/>
    <property type="molecule type" value="Genomic_DNA"/>
</dbReference>
<name>A0A2W2BD24_9HYPH</name>
<sequence>MSDVLTLSGIGVPPYSARGASQSLEPISASQQLRRIINGELIDISRAEFRKYRSTVSCADQQPPAVDGVWPGQVLTVGCISELSYRTSGGAPARPVVAGSSRTEGSFTFYRPSLTMRVVSFSQDTNEYGAEVSWSLQLEEV</sequence>
<organism evidence="1 2">
    <name type="scientific">Aestuariivirga litoralis</name>
    <dbReference type="NCBI Taxonomy" id="2650924"/>
    <lineage>
        <taxon>Bacteria</taxon>
        <taxon>Pseudomonadati</taxon>
        <taxon>Pseudomonadota</taxon>
        <taxon>Alphaproteobacteria</taxon>
        <taxon>Hyphomicrobiales</taxon>
        <taxon>Aestuariivirgaceae</taxon>
        <taxon>Aestuariivirga</taxon>
    </lineage>
</organism>
<evidence type="ECO:0000313" key="2">
    <source>
        <dbReference type="Proteomes" id="UP000248795"/>
    </source>
</evidence>
<proteinExistence type="predicted"/>
<dbReference type="RefSeq" id="WP_111197051.1">
    <property type="nucleotide sequence ID" value="NZ_QKVK01000002.1"/>
</dbReference>
<reference evidence="2" key="1">
    <citation type="submission" date="2018-06" db="EMBL/GenBank/DDBJ databases">
        <title>Aestuariibacter litoralis strain KCTC 52945T.</title>
        <authorList>
            <person name="Li X."/>
            <person name="Salam N."/>
            <person name="Li J.-L."/>
            <person name="Chen Y.-M."/>
            <person name="Yang Z.-W."/>
            <person name="Zhang L.-Y."/>
            <person name="Han M.-X."/>
            <person name="Xiao M."/>
            <person name="Li W.-J."/>
        </authorList>
    </citation>
    <scope>NUCLEOTIDE SEQUENCE [LARGE SCALE GENOMIC DNA]</scope>
    <source>
        <strain evidence="2">KCTC 52945</strain>
    </source>
</reference>
<dbReference type="AlphaFoldDB" id="A0A2W2BD24"/>
<evidence type="ECO:0000313" key="1">
    <source>
        <dbReference type="EMBL" id="PZF78098.1"/>
    </source>
</evidence>
<gene>
    <name evidence="1" type="ORF">DK847_06670</name>
</gene>
<accession>A0A2W2BD24</accession>
<keyword evidence="2" id="KW-1185">Reference proteome</keyword>